<feature type="domain" description="Ski2 N-terminal" evidence="1">
    <location>
        <begin position="66"/>
        <end position="143"/>
    </location>
</feature>
<dbReference type="Proteomes" id="UP000095282">
    <property type="component" value="Unplaced"/>
</dbReference>
<organism evidence="2 3">
    <name type="scientific">Caenorhabditis tropicalis</name>
    <dbReference type="NCBI Taxonomy" id="1561998"/>
    <lineage>
        <taxon>Eukaryota</taxon>
        <taxon>Metazoa</taxon>
        <taxon>Ecdysozoa</taxon>
        <taxon>Nematoda</taxon>
        <taxon>Chromadorea</taxon>
        <taxon>Rhabditida</taxon>
        <taxon>Rhabditina</taxon>
        <taxon>Rhabditomorpha</taxon>
        <taxon>Rhabditoidea</taxon>
        <taxon>Rhabditidae</taxon>
        <taxon>Peloderinae</taxon>
        <taxon>Caenorhabditis</taxon>
    </lineage>
</organism>
<dbReference type="STRING" id="1561998.A0A1I7UCT5"/>
<evidence type="ECO:0000313" key="2">
    <source>
        <dbReference type="Proteomes" id="UP000095282"/>
    </source>
</evidence>
<protein>
    <submittedName>
        <fullName evidence="3">Ski2_N domain-containing protein</fullName>
    </submittedName>
</protein>
<keyword evidence="2" id="KW-1185">Reference proteome</keyword>
<reference evidence="3" key="1">
    <citation type="submission" date="2016-11" db="UniProtKB">
        <authorList>
            <consortium name="WormBaseParasite"/>
        </authorList>
    </citation>
    <scope>IDENTIFICATION</scope>
</reference>
<accession>A0A1I7UCT5</accession>
<dbReference type="WBParaSite" id="Csp11.Scaffold629.g8040.t1">
    <property type="protein sequence ID" value="Csp11.Scaffold629.g8040.t1"/>
    <property type="gene ID" value="Csp11.Scaffold629.g8040"/>
</dbReference>
<proteinExistence type="predicted"/>
<dbReference type="eggNOG" id="KOG0947">
    <property type="taxonomic scope" value="Eukaryota"/>
</dbReference>
<dbReference type="AlphaFoldDB" id="A0A1I7UCT5"/>
<evidence type="ECO:0000313" key="3">
    <source>
        <dbReference type="WBParaSite" id="Csp11.Scaffold629.g8040.t1"/>
    </source>
</evidence>
<name>A0A1I7UCT5_9PELO</name>
<evidence type="ECO:0000259" key="1">
    <source>
        <dbReference type="Pfam" id="PF17911"/>
    </source>
</evidence>
<dbReference type="InterPro" id="IPR040801">
    <property type="entry name" value="Ski2_N"/>
</dbReference>
<dbReference type="Pfam" id="PF17911">
    <property type="entry name" value="Ski2_N"/>
    <property type="match status" value="1"/>
</dbReference>
<sequence>MLEEKAERLFRLECLETLNWPPCAPIPAHIVKQDPKLEFHNVAENLKSLLQPIDTPINIVADVDSNGKIVGFVEHDRVVVGSANTSMSINRAPFKQKSLQSSVGNSIKGSPGNVPFLPGFLEELDEILENSKSEKPKMGDEKKYLDFNDEGSQLKSVPTIGQIKLPDHIPKKNQEEKSKMPDIDAMNAFDILNFVTSSDPMTYSISARKKKQNQRR</sequence>